<feature type="region of interest" description="Disordered" evidence="3">
    <location>
        <begin position="816"/>
        <end position="835"/>
    </location>
</feature>
<organism evidence="4 5">
    <name type="scientific">Lophiostoma macrostomum CBS 122681</name>
    <dbReference type="NCBI Taxonomy" id="1314788"/>
    <lineage>
        <taxon>Eukaryota</taxon>
        <taxon>Fungi</taxon>
        <taxon>Dikarya</taxon>
        <taxon>Ascomycota</taxon>
        <taxon>Pezizomycotina</taxon>
        <taxon>Dothideomycetes</taxon>
        <taxon>Pleosporomycetidae</taxon>
        <taxon>Pleosporales</taxon>
        <taxon>Lophiostomataceae</taxon>
        <taxon>Lophiostoma</taxon>
    </lineage>
</organism>
<evidence type="ECO:0000256" key="3">
    <source>
        <dbReference type="SAM" id="MobiDB-lite"/>
    </source>
</evidence>
<evidence type="ECO:0008006" key="6">
    <source>
        <dbReference type="Google" id="ProtNLM"/>
    </source>
</evidence>
<proteinExistence type="predicted"/>
<dbReference type="InterPro" id="IPR051240">
    <property type="entry name" value="Mito_RNA-Proc/Resp"/>
</dbReference>
<feature type="compositionally biased region" description="Basic and acidic residues" evidence="3">
    <location>
        <begin position="816"/>
        <end position="834"/>
    </location>
</feature>
<dbReference type="GO" id="GO:0003729">
    <property type="term" value="F:mRNA binding"/>
    <property type="evidence" value="ECO:0007669"/>
    <property type="project" value="TreeGrafter"/>
</dbReference>
<accession>A0A6A6TSB5</accession>
<protein>
    <recommendedName>
        <fullName evidence="6">Pentacotripeptide-repeat region of PRORP domain-containing protein</fullName>
    </recommendedName>
</protein>
<feature type="region of interest" description="Disordered" evidence="3">
    <location>
        <begin position="879"/>
        <end position="955"/>
    </location>
</feature>
<keyword evidence="1" id="KW-0677">Repeat</keyword>
<dbReference type="PROSITE" id="PS51375">
    <property type="entry name" value="PPR"/>
    <property type="match status" value="2"/>
</dbReference>
<feature type="region of interest" description="Disordered" evidence="3">
    <location>
        <begin position="129"/>
        <end position="149"/>
    </location>
</feature>
<feature type="compositionally biased region" description="Basic residues" evidence="3">
    <location>
        <begin position="935"/>
        <end position="948"/>
    </location>
</feature>
<sequence length="955" mass="110744">MPRALLPHARSLAVADSPLLPFLAPRIFAASPFRERDYARTPRHSQEEKEKNSKTRLKSNTYSEDRILESDTLVSKETCYPRTTTRNGRPVCSSLPSHPILSQLLLHKRVSCHRHANVFAIPRTQHASFTTTSRRQIRQRPERQGHRMPTSTLHFARTWERQGTSQKMYLIDVRRRRALRAVMKAYDAFLALHSDQSDEIRMRNGRYRSFLRRIYTLSRRTKSKMALDLESQRGKFDPIAQVRVFAALDQNVFHGLKRARYRMKIKHDPSTAQTASQLFRPEGLGEDVYMKWHKYSSEYRNSSWHLLLYYMLDKSPQNALHFTRVLAQEPIVATMKGDILADALEHIARFYLPSTGRATGRNPKPFVPNFAAVFLAHFTKDRAICSQDLLYNVARLAAPRQLRRVYDMFVEHKTFLGYETRLHYANKFGQEGDHEYALRCLHDVLGQSHRSNVEIVGPRRFSWTCALILRQSVRDGQNYHKTTDIVAEFLDMGLKLDLLLYNVIIHNAIEAGDYKTAFRVFNVLEDHHITPDKHTFSILLHGCTMLSEPTKFRDFALHCSEKAREMRDVPLATDYLYYCYVTQGKYDLQSTIACTRAYAEHFSLEPLLPFCPELKEYLMHQDRGNAQERPDVPKMEPPPMALYIMLQIEIRKAAVIGSRKVWELLFLFRRQALEGHHAGLTKLAENPLIWNAFLLSFCRKQQFADASQLMKHMTEGQLGFAQPNVYSWNIFMQSFWKSGQHKAAERIYEIMESRGVEPDQFTYSVLLRGYAKAQNAERVAQFLDLVNREEQLEPAVLHALTKMHDQKRLMMQLDKRKVARETEEREKEEERGEETWELPKFQSLLSSTRFAKLREPEEPLDGRSFSSVLSGPPLLSLVPPSASAPHANAESRVTSANTESADIPTPQMLPVRKVPMERPERTRQSGKVRNDFKLSRRTTVQRRTGRVKAIKDSVR</sequence>
<evidence type="ECO:0000313" key="5">
    <source>
        <dbReference type="Proteomes" id="UP000799324"/>
    </source>
</evidence>
<dbReference type="OrthoDB" id="185373at2759"/>
<dbReference type="Pfam" id="PF13041">
    <property type="entry name" value="PPR_2"/>
    <property type="match status" value="2"/>
</dbReference>
<feature type="compositionally biased region" description="Polar residues" evidence="3">
    <location>
        <begin position="891"/>
        <end position="900"/>
    </location>
</feature>
<dbReference type="NCBIfam" id="TIGR00756">
    <property type="entry name" value="PPR"/>
    <property type="match status" value="1"/>
</dbReference>
<evidence type="ECO:0000256" key="2">
    <source>
        <dbReference type="PROSITE-ProRule" id="PRU00708"/>
    </source>
</evidence>
<dbReference type="InterPro" id="IPR002885">
    <property type="entry name" value="PPR_rpt"/>
</dbReference>
<feature type="compositionally biased region" description="Basic and acidic residues" evidence="3">
    <location>
        <begin position="37"/>
        <end position="53"/>
    </location>
</feature>
<keyword evidence="5" id="KW-1185">Reference proteome</keyword>
<dbReference type="AlphaFoldDB" id="A0A6A6TSB5"/>
<name>A0A6A6TSB5_9PLEO</name>
<dbReference type="Gene3D" id="1.25.40.10">
    <property type="entry name" value="Tetratricopeptide repeat domain"/>
    <property type="match status" value="2"/>
</dbReference>
<feature type="compositionally biased region" description="Basic and acidic residues" evidence="3">
    <location>
        <begin position="914"/>
        <end position="934"/>
    </location>
</feature>
<reference evidence="4" key="1">
    <citation type="journal article" date="2020" name="Stud. Mycol.">
        <title>101 Dothideomycetes genomes: a test case for predicting lifestyles and emergence of pathogens.</title>
        <authorList>
            <person name="Haridas S."/>
            <person name="Albert R."/>
            <person name="Binder M."/>
            <person name="Bloem J."/>
            <person name="Labutti K."/>
            <person name="Salamov A."/>
            <person name="Andreopoulos B."/>
            <person name="Baker S."/>
            <person name="Barry K."/>
            <person name="Bills G."/>
            <person name="Bluhm B."/>
            <person name="Cannon C."/>
            <person name="Castanera R."/>
            <person name="Culley D."/>
            <person name="Daum C."/>
            <person name="Ezra D."/>
            <person name="Gonzalez J."/>
            <person name="Henrissat B."/>
            <person name="Kuo A."/>
            <person name="Liang C."/>
            <person name="Lipzen A."/>
            <person name="Lutzoni F."/>
            <person name="Magnuson J."/>
            <person name="Mondo S."/>
            <person name="Nolan M."/>
            <person name="Ohm R."/>
            <person name="Pangilinan J."/>
            <person name="Park H.-J."/>
            <person name="Ramirez L."/>
            <person name="Alfaro M."/>
            <person name="Sun H."/>
            <person name="Tritt A."/>
            <person name="Yoshinaga Y."/>
            <person name="Zwiers L.-H."/>
            <person name="Turgeon B."/>
            <person name="Goodwin S."/>
            <person name="Spatafora J."/>
            <person name="Crous P."/>
            <person name="Grigoriev I."/>
        </authorList>
    </citation>
    <scope>NUCLEOTIDE SEQUENCE</scope>
    <source>
        <strain evidence="4">CBS 122681</strain>
    </source>
</reference>
<dbReference type="EMBL" id="MU004290">
    <property type="protein sequence ID" value="KAF2662336.1"/>
    <property type="molecule type" value="Genomic_DNA"/>
</dbReference>
<evidence type="ECO:0000313" key="4">
    <source>
        <dbReference type="EMBL" id="KAF2662336.1"/>
    </source>
</evidence>
<dbReference type="PANTHER" id="PTHR47933">
    <property type="entry name" value="PENTATRICOPEPTIDE REPEAT-CONTAINING PROTEIN 1, MITOCHONDRIAL"/>
    <property type="match status" value="1"/>
</dbReference>
<feature type="region of interest" description="Disordered" evidence="3">
    <location>
        <begin position="37"/>
        <end position="62"/>
    </location>
</feature>
<feature type="repeat" description="PPR" evidence="2">
    <location>
        <begin position="724"/>
        <end position="758"/>
    </location>
</feature>
<dbReference type="Proteomes" id="UP000799324">
    <property type="component" value="Unassembled WGS sequence"/>
</dbReference>
<dbReference type="InterPro" id="IPR011990">
    <property type="entry name" value="TPR-like_helical_dom_sf"/>
</dbReference>
<evidence type="ECO:0000256" key="1">
    <source>
        <dbReference type="ARBA" id="ARBA00022737"/>
    </source>
</evidence>
<gene>
    <name evidence="4" type="ORF">K491DRAFT_686817</name>
</gene>
<feature type="repeat" description="PPR" evidence="2">
    <location>
        <begin position="497"/>
        <end position="531"/>
    </location>
</feature>